<dbReference type="InterPro" id="IPR019076">
    <property type="entry name" value="Spore_lipoprot_YhcN/YlaJ-like"/>
</dbReference>
<protein>
    <submittedName>
        <fullName evidence="1">YhcN/YlaJ family sporulation lipoprotein</fullName>
    </submittedName>
</protein>
<dbReference type="Pfam" id="PF09580">
    <property type="entry name" value="Spore_YhcN_YlaJ"/>
    <property type="match status" value="1"/>
</dbReference>
<organism evidence="1 2">
    <name type="scientific">Baia soyae</name>
    <dbReference type="NCBI Taxonomy" id="1544746"/>
    <lineage>
        <taxon>Bacteria</taxon>
        <taxon>Bacillati</taxon>
        <taxon>Bacillota</taxon>
        <taxon>Bacilli</taxon>
        <taxon>Bacillales</taxon>
        <taxon>Thermoactinomycetaceae</taxon>
        <taxon>Baia</taxon>
    </lineage>
</organism>
<proteinExistence type="predicted"/>
<accession>A0A4R2RSB0</accession>
<dbReference type="EMBL" id="SLXV01000033">
    <property type="protein sequence ID" value="TCP65417.1"/>
    <property type="molecule type" value="Genomic_DNA"/>
</dbReference>
<keyword evidence="1" id="KW-0449">Lipoprotein</keyword>
<evidence type="ECO:0000313" key="1">
    <source>
        <dbReference type="EMBL" id="TCP65417.1"/>
    </source>
</evidence>
<dbReference type="PROSITE" id="PS51257">
    <property type="entry name" value="PROKAR_LIPOPROTEIN"/>
    <property type="match status" value="1"/>
</dbReference>
<dbReference type="RefSeq" id="WP_165873768.1">
    <property type="nucleotide sequence ID" value="NZ_SLXV01000033.1"/>
</dbReference>
<name>A0A4R2RSB0_9BACL</name>
<evidence type="ECO:0000313" key="2">
    <source>
        <dbReference type="Proteomes" id="UP000294746"/>
    </source>
</evidence>
<keyword evidence="2" id="KW-1185">Reference proteome</keyword>
<sequence length="167" mass="18980">MELTRVSKVFLLSVVLVSSTIGCAVYSRKESNHLNDPNYNPIKISAPENTNQGMNPAFQQDERIEAQIQDLPKVKDAKVLITGDTAYVGLNMEQDFTHFTMTPMIRKKVTDVVKQARSEIRSVYLSVQPDFVKTITDITEQARDNKPMNDFDQQLKNVVQRFSLSPE</sequence>
<dbReference type="Proteomes" id="UP000294746">
    <property type="component" value="Unassembled WGS sequence"/>
</dbReference>
<reference evidence="1 2" key="1">
    <citation type="submission" date="2019-03" db="EMBL/GenBank/DDBJ databases">
        <title>Genomic Encyclopedia of Type Strains, Phase IV (KMG-IV): sequencing the most valuable type-strain genomes for metagenomic binning, comparative biology and taxonomic classification.</title>
        <authorList>
            <person name="Goeker M."/>
        </authorList>
    </citation>
    <scope>NUCLEOTIDE SEQUENCE [LARGE SCALE GENOMIC DNA]</scope>
    <source>
        <strain evidence="1 2">DSM 46831</strain>
    </source>
</reference>
<dbReference type="AlphaFoldDB" id="A0A4R2RSB0"/>
<comment type="caution">
    <text evidence="1">The sequence shown here is derived from an EMBL/GenBank/DDBJ whole genome shotgun (WGS) entry which is preliminary data.</text>
</comment>
<gene>
    <name evidence="1" type="ORF">EDD57_13310</name>
</gene>